<comment type="caution">
    <text evidence="1">The sequence shown here is derived from an EMBL/GenBank/DDBJ whole genome shotgun (WGS) entry which is preliminary data.</text>
</comment>
<name>A0ACC1HB61_9FUNG</name>
<evidence type="ECO:0000313" key="2">
    <source>
        <dbReference type="Proteomes" id="UP001145114"/>
    </source>
</evidence>
<dbReference type="Proteomes" id="UP001145114">
    <property type="component" value="Unassembled WGS sequence"/>
</dbReference>
<accession>A0ACC1HB61</accession>
<evidence type="ECO:0000313" key="1">
    <source>
        <dbReference type="EMBL" id="KAJ1672918.1"/>
    </source>
</evidence>
<proteinExistence type="predicted"/>
<feature type="non-terminal residue" evidence="1">
    <location>
        <position position="222"/>
    </location>
</feature>
<organism evidence="1 2">
    <name type="scientific">Spiromyces aspiralis</name>
    <dbReference type="NCBI Taxonomy" id="68401"/>
    <lineage>
        <taxon>Eukaryota</taxon>
        <taxon>Fungi</taxon>
        <taxon>Fungi incertae sedis</taxon>
        <taxon>Zoopagomycota</taxon>
        <taxon>Kickxellomycotina</taxon>
        <taxon>Kickxellomycetes</taxon>
        <taxon>Kickxellales</taxon>
        <taxon>Kickxellaceae</taxon>
        <taxon>Spiromyces</taxon>
    </lineage>
</organism>
<keyword evidence="2" id="KW-1185">Reference proteome</keyword>
<reference evidence="1" key="1">
    <citation type="submission" date="2022-06" db="EMBL/GenBank/DDBJ databases">
        <title>Phylogenomic reconstructions and comparative analyses of Kickxellomycotina fungi.</title>
        <authorList>
            <person name="Reynolds N.K."/>
            <person name="Stajich J.E."/>
            <person name="Barry K."/>
            <person name="Grigoriev I.V."/>
            <person name="Crous P."/>
            <person name="Smith M.E."/>
        </authorList>
    </citation>
    <scope>NUCLEOTIDE SEQUENCE</scope>
    <source>
        <strain evidence="1">RSA 2271</strain>
    </source>
</reference>
<protein>
    <submittedName>
        <fullName evidence="1">Uncharacterized protein</fullName>
    </submittedName>
</protein>
<dbReference type="EMBL" id="JAMZIH010007638">
    <property type="protein sequence ID" value="KAJ1672918.1"/>
    <property type="molecule type" value="Genomic_DNA"/>
</dbReference>
<gene>
    <name evidence="1" type="ORF">EV182_006237</name>
</gene>
<sequence>MSLVAENAVRRFMATLVKLGCYNHCSRYAITIDHKFRDQSTNEARGVAEAMGKLGVQHEIIEIPWTKIAGEQAGQAETLLMRFVRSSGVSGLAGIPEVSRLPVQIQALSAVQRRQDRVQGVEGSGWAQLELVRPLLGFEKLELYEVCREAGIEWFEDESNRDTRFKRNALRKIIQNNKDPFGVGELVEVCRVMQRHRVFGSKRGKSQAVLWMVSVGSWPLLT</sequence>